<feature type="transmembrane region" description="Helical" evidence="5">
    <location>
        <begin position="222"/>
        <end position="246"/>
    </location>
</feature>
<dbReference type="EMBL" id="BOMP01000188">
    <property type="protein sequence ID" value="GIE46122.1"/>
    <property type="molecule type" value="Genomic_DNA"/>
</dbReference>
<feature type="transmembrane region" description="Helical" evidence="5">
    <location>
        <begin position="19"/>
        <end position="42"/>
    </location>
</feature>
<dbReference type="AlphaFoldDB" id="A0A7W7HKV7"/>
<feature type="transmembrane region" description="Helical" evidence="5">
    <location>
        <begin position="287"/>
        <end position="305"/>
    </location>
</feature>
<dbReference type="RefSeq" id="WP_203832949.1">
    <property type="nucleotide sequence ID" value="NZ_BOMP01000188.1"/>
</dbReference>
<feature type="transmembrane region" description="Helical" evidence="5">
    <location>
        <begin position="144"/>
        <end position="164"/>
    </location>
</feature>
<accession>A0A7W7HKV7</accession>
<feature type="transmembrane region" description="Helical" evidence="5">
    <location>
        <begin position="54"/>
        <end position="78"/>
    </location>
</feature>
<feature type="transmembrane region" description="Helical" evidence="5">
    <location>
        <begin position="252"/>
        <end position="275"/>
    </location>
</feature>
<dbReference type="GO" id="GO:0005886">
    <property type="term" value="C:plasma membrane"/>
    <property type="evidence" value="ECO:0007669"/>
    <property type="project" value="UniProtKB-SubCell"/>
</dbReference>
<dbReference type="InterPro" id="IPR020846">
    <property type="entry name" value="MFS_dom"/>
</dbReference>
<evidence type="ECO:0000313" key="8">
    <source>
        <dbReference type="EMBL" id="MBB4752412.1"/>
    </source>
</evidence>
<keyword evidence="2 5" id="KW-0812">Transmembrane</keyword>
<dbReference type="GO" id="GO:0022857">
    <property type="term" value="F:transmembrane transporter activity"/>
    <property type="evidence" value="ECO:0007669"/>
    <property type="project" value="InterPro"/>
</dbReference>
<proteinExistence type="predicted"/>
<evidence type="ECO:0000313" key="10">
    <source>
        <dbReference type="Proteomes" id="UP000631312"/>
    </source>
</evidence>
<reference evidence="8 9" key="1">
    <citation type="submission" date="2020-08" db="EMBL/GenBank/DDBJ databases">
        <title>Sequencing the genomes of 1000 actinobacteria strains.</title>
        <authorList>
            <person name="Klenk H.-P."/>
        </authorList>
    </citation>
    <scope>NUCLEOTIDE SEQUENCE [LARGE SCALE GENOMIC DNA]</scope>
    <source>
        <strain evidence="8 9">DSM 43150</strain>
    </source>
</reference>
<feature type="transmembrane region" description="Helical" evidence="5">
    <location>
        <begin position="341"/>
        <end position="361"/>
    </location>
</feature>
<reference evidence="7 10" key="2">
    <citation type="submission" date="2021-01" db="EMBL/GenBank/DDBJ databases">
        <title>Whole genome shotgun sequence of Actinoplanes lobatus NBRC 12513.</title>
        <authorList>
            <person name="Komaki H."/>
            <person name="Tamura T."/>
        </authorList>
    </citation>
    <scope>NUCLEOTIDE SEQUENCE [LARGE SCALE GENOMIC DNA]</scope>
    <source>
        <strain evidence="7 10">NBRC 12513</strain>
    </source>
</reference>
<dbReference type="Proteomes" id="UP000590511">
    <property type="component" value="Unassembled WGS sequence"/>
</dbReference>
<keyword evidence="3 5" id="KW-1133">Transmembrane helix</keyword>
<dbReference type="InterPro" id="IPR036259">
    <property type="entry name" value="MFS_trans_sf"/>
</dbReference>
<evidence type="ECO:0000313" key="7">
    <source>
        <dbReference type="EMBL" id="GIE46122.1"/>
    </source>
</evidence>
<dbReference type="PANTHER" id="PTHR11360">
    <property type="entry name" value="MONOCARBOXYLATE TRANSPORTER"/>
    <property type="match status" value="1"/>
</dbReference>
<feature type="transmembrane region" description="Helical" evidence="5">
    <location>
        <begin position="85"/>
        <end position="103"/>
    </location>
</feature>
<evidence type="ECO:0000256" key="5">
    <source>
        <dbReference type="SAM" id="Phobius"/>
    </source>
</evidence>
<evidence type="ECO:0000256" key="2">
    <source>
        <dbReference type="ARBA" id="ARBA00022692"/>
    </source>
</evidence>
<dbReference type="PROSITE" id="PS50850">
    <property type="entry name" value="MFS"/>
    <property type="match status" value="1"/>
</dbReference>
<evidence type="ECO:0000313" key="9">
    <source>
        <dbReference type="Proteomes" id="UP000590511"/>
    </source>
</evidence>
<name>A0A7W7HKV7_9ACTN</name>
<feature type="transmembrane region" description="Helical" evidence="5">
    <location>
        <begin position="176"/>
        <end position="196"/>
    </location>
</feature>
<evidence type="ECO:0000259" key="6">
    <source>
        <dbReference type="PROSITE" id="PS50850"/>
    </source>
</evidence>
<dbReference type="InterPro" id="IPR050327">
    <property type="entry name" value="Proton-linked_MCT"/>
</dbReference>
<comment type="subcellular location">
    <subcellularLocation>
        <location evidence="1">Cell membrane</location>
        <topology evidence="1">Multi-pass membrane protein</topology>
    </subcellularLocation>
</comment>
<evidence type="ECO:0000256" key="1">
    <source>
        <dbReference type="ARBA" id="ARBA00004651"/>
    </source>
</evidence>
<feature type="transmembrane region" description="Helical" evidence="5">
    <location>
        <begin position="311"/>
        <end position="329"/>
    </location>
</feature>
<dbReference type="SUPFAM" id="SSF103473">
    <property type="entry name" value="MFS general substrate transporter"/>
    <property type="match status" value="1"/>
</dbReference>
<dbReference type="Gene3D" id="1.20.1250.20">
    <property type="entry name" value="MFS general substrate transporter like domains"/>
    <property type="match status" value="1"/>
</dbReference>
<dbReference type="InterPro" id="IPR011701">
    <property type="entry name" value="MFS"/>
</dbReference>
<dbReference type="PANTHER" id="PTHR11360:SF290">
    <property type="entry name" value="MONOCARBOXYLATE MFS PERMEASE"/>
    <property type="match status" value="1"/>
</dbReference>
<organism evidence="8 9">
    <name type="scientific">Actinoplanes lobatus</name>
    <dbReference type="NCBI Taxonomy" id="113568"/>
    <lineage>
        <taxon>Bacteria</taxon>
        <taxon>Bacillati</taxon>
        <taxon>Actinomycetota</taxon>
        <taxon>Actinomycetes</taxon>
        <taxon>Micromonosporales</taxon>
        <taxon>Micromonosporaceae</taxon>
        <taxon>Actinoplanes</taxon>
    </lineage>
</organism>
<feature type="domain" description="Major facilitator superfamily (MFS) profile" evidence="6">
    <location>
        <begin position="18"/>
        <end position="396"/>
    </location>
</feature>
<gene>
    <name evidence="7" type="ORF">Alo02nite_90200</name>
    <name evidence="8" type="ORF">BJ964_006573</name>
</gene>
<dbReference type="Pfam" id="PF07690">
    <property type="entry name" value="MFS_1"/>
    <property type="match status" value="1"/>
</dbReference>
<comment type="caution">
    <text evidence="8">The sequence shown here is derived from an EMBL/GenBank/DDBJ whole genome shotgun (WGS) entry which is preliminary data.</text>
</comment>
<feature type="transmembrane region" description="Helical" evidence="5">
    <location>
        <begin position="109"/>
        <end position="137"/>
    </location>
</feature>
<evidence type="ECO:0000256" key="3">
    <source>
        <dbReference type="ARBA" id="ARBA00022989"/>
    </source>
</evidence>
<dbReference type="Proteomes" id="UP000631312">
    <property type="component" value="Unassembled WGS sequence"/>
</dbReference>
<feature type="transmembrane region" description="Helical" evidence="5">
    <location>
        <begin position="373"/>
        <end position="393"/>
    </location>
</feature>
<keyword evidence="10" id="KW-1185">Reference proteome</keyword>
<evidence type="ECO:0000256" key="4">
    <source>
        <dbReference type="ARBA" id="ARBA00023136"/>
    </source>
</evidence>
<dbReference type="EMBL" id="JACHNC010000001">
    <property type="protein sequence ID" value="MBB4752412.1"/>
    <property type="molecule type" value="Genomic_DNA"/>
</dbReference>
<sequence>MTVPATVGRRPGPATRHRLVALLAVTQTVGYGAMIQAFTVLLTPLSTDLGQSRATVAAAATVSTLTGAIAAVPVGRLLDRAGGRLPMTAGSALGAAAVAGWSQVHSVTGLYLCFAAIGVALALSTYEAAFAVLVVALDPRHRDGAIVAVTMVTGFATSCFYPLVGRLEAHLGWRATLLALAAGLAVIAVPIHLWALPGRQEHVRSLTGNDTSGPGVPYGPPFWLLSFAFVAQTGTVTAFLLMMVTYFRDIGFSPATAATIPLAVGSAQILSRLVLVPLARRYGMTEVTAVAFVVQALGLLALPLAGAGLPATLLCAAAFGAGYGVGVVARPSILADTFGVTRFAGVVAVTAVPMALARAAAPLAGAWVLDWRFPAILGGITLLAAMALVPVAARRDA</sequence>
<protein>
    <submittedName>
        <fullName evidence="7">MFS transporter</fullName>
    </submittedName>
    <submittedName>
        <fullName evidence="8">Putative MFS family arabinose efflux permease</fullName>
    </submittedName>
</protein>
<keyword evidence="4 5" id="KW-0472">Membrane</keyword>